<dbReference type="RefSeq" id="WP_085218897.1">
    <property type="nucleotide sequence ID" value="NZ_LT840185.1"/>
</dbReference>
<organism evidence="1 2">
    <name type="scientific">Allosphingosinicella indica</name>
    <dbReference type="NCBI Taxonomy" id="941907"/>
    <lineage>
        <taxon>Bacteria</taxon>
        <taxon>Pseudomonadati</taxon>
        <taxon>Pseudomonadota</taxon>
        <taxon>Alphaproteobacteria</taxon>
        <taxon>Sphingomonadales</taxon>
        <taxon>Sphingomonadaceae</taxon>
        <taxon>Allosphingosinicella</taxon>
    </lineage>
</organism>
<dbReference type="AlphaFoldDB" id="A0A1X7GVB3"/>
<dbReference type="EMBL" id="LT840185">
    <property type="protein sequence ID" value="SMF75073.1"/>
    <property type="molecule type" value="Genomic_DNA"/>
</dbReference>
<evidence type="ECO:0000313" key="1">
    <source>
        <dbReference type="EMBL" id="SMF75073.1"/>
    </source>
</evidence>
<accession>A0A1X7GVB3</accession>
<gene>
    <name evidence="1" type="ORF">SAMN06295910_2304</name>
</gene>
<sequence length="85" mass="9672">MALRCGLGLHEAAPRQVWNDTFYFSHCTRCNCQLIRRSGLWKPVPRGYRVVWKDRSADAFDVSPWAGGCAPYDAEIATLKGRNWA</sequence>
<dbReference type="OrthoDB" id="7478608at2"/>
<dbReference type="Proteomes" id="UP000192934">
    <property type="component" value="Chromosome I"/>
</dbReference>
<dbReference type="STRING" id="941907.SAMN06295910_2304"/>
<reference evidence="2" key="1">
    <citation type="submission" date="2017-04" db="EMBL/GenBank/DDBJ databases">
        <authorList>
            <person name="Varghese N."/>
            <person name="Submissions S."/>
        </authorList>
    </citation>
    <scope>NUCLEOTIDE SEQUENCE [LARGE SCALE GENOMIC DNA]</scope>
    <source>
        <strain evidence="2">Dd16</strain>
    </source>
</reference>
<proteinExistence type="predicted"/>
<evidence type="ECO:0000313" key="2">
    <source>
        <dbReference type="Proteomes" id="UP000192934"/>
    </source>
</evidence>
<name>A0A1X7GVB3_9SPHN</name>
<protein>
    <submittedName>
        <fullName evidence="1">Uncharacterized protein</fullName>
    </submittedName>
</protein>
<keyword evidence="2" id="KW-1185">Reference proteome</keyword>